<sequence length="98" mass="11039">MTKDEILHLGTLSRIALLPAEVDKFSTEIDAILEYVSTVKNIVADDSSTEPIVGARYNVLRADEVTNEPGEYTEKLLRAMPKRDGQYMLVKKILNQDE</sequence>
<reference evidence="1 2" key="1">
    <citation type="journal article" date="2016" name="Nat. Commun.">
        <title>Thousands of microbial genomes shed light on interconnected biogeochemical processes in an aquifer system.</title>
        <authorList>
            <person name="Anantharaman K."/>
            <person name="Brown C.T."/>
            <person name="Hug L.A."/>
            <person name="Sharon I."/>
            <person name="Castelle C.J."/>
            <person name="Probst A.J."/>
            <person name="Thomas B.C."/>
            <person name="Singh A."/>
            <person name="Wilkins M.J."/>
            <person name="Karaoz U."/>
            <person name="Brodie E.L."/>
            <person name="Williams K.H."/>
            <person name="Hubbard S.S."/>
            <person name="Banfield J.F."/>
        </authorList>
    </citation>
    <scope>NUCLEOTIDE SEQUENCE [LARGE SCALE GENOMIC DNA]</scope>
</reference>
<dbReference type="Pfam" id="PF02686">
    <property type="entry name" value="GatC"/>
    <property type="match status" value="1"/>
</dbReference>
<evidence type="ECO:0008006" key="3">
    <source>
        <dbReference type="Google" id="ProtNLM"/>
    </source>
</evidence>
<comment type="caution">
    <text evidence="1">The sequence shown here is derived from an EMBL/GenBank/DDBJ whole genome shotgun (WGS) entry which is preliminary data.</text>
</comment>
<evidence type="ECO:0000313" key="2">
    <source>
        <dbReference type="Proteomes" id="UP000179230"/>
    </source>
</evidence>
<protein>
    <recommendedName>
        <fullName evidence="3">Aspartyl/glutamyl-tRNA(Asn/Gln) amidotransferase subunit C</fullName>
    </recommendedName>
</protein>
<dbReference type="InterPro" id="IPR036113">
    <property type="entry name" value="Asp/Glu-ADT_sf_sub_c"/>
</dbReference>
<gene>
    <name evidence="1" type="ORF">A2592_01585</name>
</gene>
<dbReference type="SUPFAM" id="SSF141000">
    <property type="entry name" value="Glu-tRNAGln amidotransferase C subunit"/>
    <property type="match status" value="1"/>
</dbReference>
<dbReference type="EMBL" id="MFMT01000009">
    <property type="protein sequence ID" value="OGG88975.1"/>
    <property type="molecule type" value="Genomic_DNA"/>
</dbReference>
<dbReference type="AlphaFoldDB" id="A0A1F6FSY0"/>
<dbReference type="InterPro" id="IPR003837">
    <property type="entry name" value="GatC"/>
</dbReference>
<dbReference type="Gene3D" id="1.10.20.60">
    <property type="entry name" value="Glu-tRNAGln amidotransferase C subunit, N-terminal domain"/>
    <property type="match status" value="1"/>
</dbReference>
<dbReference type="Proteomes" id="UP000179230">
    <property type="component" value="Unassembled WGS sequence"/>
</dbReference>
<name>A0A1F6FSY0_9BACT</name>
<accession>A0A1F6FSY0</accession>
<proteinExistence type="predicted"/>
<evidence type="ECO:0000313" key="1">
    <source>
        <dbReference type="EMBL" id="OGG88975.1"/>
    </source>
</evidence>
<dbReference type="GO" id="GO:0006450">
    <property type="term" value="P:regulation of translational fidelity"/>
    <property type="evidence" value="ECO:0007669"/>
    <property type="project" value="InterPro"/>
</dbReference>
<organism evidence="1 2">
    <name type="scientific">Candidatus Kaiserbacteria bacterium RIFOXYD1_FULL_42_15</name>
    <dbReference type="NCBI Taxonomy" id="1798532"/>
    <lineage>
        <taxon>Bacteria</taxon>
        <taxon>Candidatus Kaiseribacteriota</taxon>
    </lineage>
</organism>